<name>A0A4R5LA77_9BURK</name>
<feature type="region of interest" description="Disordered" evidence="6">
    <location>
        <begin position="570"/>
        <end position="590"/>
    </location>
</feature>
<dbReference type="InterPro" id="IPR006076">
    <property type="entry name" value="FAD-dep_OxRdtase"/>
</dbReference>
<evidence type="ECO:0000256" key="5">
    <source>
        <dbReference type="ARBA" id="ARBA00023002"/>
    </source>
</evidence>
<keyword evidence="5" id="KW-0560">Oxidoreductase</keyword>
<evidence type="ECO:0000256" key="2">
    <source>
        <dbReference type="ARBA" id="ARBA00007330"/>
    </source>
</evidence>
<evidence type="ECO:0000259" key="8">
    <source>
        <dbReference type="Pfam" id="PF16901"/>
    </source>
</evidence>
<keyword evidence="3" id="KW-0285">Flavoprotein</keyword>
<sequence>MTERNREFFLNRVRQQPNVSVLIIGGGINGAGLFRDLCLQGVDCLLIDKTDFAAGASSAPSRLIHGGVKYLETGEFRLVAESTLERNLLLKSAPHYVQPLETVLPIHSYFGGMIASARRFFGMKAKLTERGAVISKIGLAMYDFLGRHDRTMPRHHFALRKQSLQSLPLLDPAIKATATYYDAKVTHAERLNFELVADGLAACEHSSAANYMSVDHVENRVVWLRDLVTQERIAVEPAIVVNAGGAWIDSVNGALGIERKYIGGTKGSHLIVDHPELHAQLRGRMVYYGSKDGRISLIYPFMDKLLIGSTDIRVDDPDGVRCEDDEVAYMLGVLREVFPSVHLKPSDIAFRYSGVRPLPYSDAANPGDVSRDHVVHVDQLPGTQIPVLSLVGGKWTTFRGFAESVADDALRRLGRTRKISTRHEPIGGGRGYPHDARERDAWVGAIAQRNNISAARAETLFDRYGTAAEGVAAFCAQVEDGSADRLLTGESGYTAHEIRYLCEHDMVTHLADLLFRRTTIAISGHFTDALVLEASGVAAEVLGWDEARTLQEIDAAREIACERYGVVLSSGKHRSPRGSHVARAPRASGP</sequence>
<gene>
    <name evidence="9" type="ORF">E1N52_22390</name>
</gene>
<reference evidence="9 10" key="1">
    <citation type="submission" date="2019-03" db="EMBL/GenBank/DDBJ databases">
        <title>Paraburkholderia sp. isolated from native Mimosa gymnas in Guartela State Park, Brazil.</title>
        <authorList>
            <person name="Paulitsch F."/>
            <person name="Hungria M."/>
            <person name="Delamuta J.R.M."/>
            <person name="Ribeiro R.A."/>
            <person name="Dall'Agnol R."/>
            <person name="Silva J.S.B."/>
        </authorList>
    </citation>
    <scope>NUCLEOTIDE SEQUENCE [LARGE SCALE GENOMIC DNA]</scope>
    <source>
        <strain evidence="9 10">CNPSo 3008</strain>
    </source>
</reference>
<feature type="domain" description="Alpha-glycerophosphate oxidase C-terminal" evidence="8">
    <location>
        <begin position="420"/>
        <end position="548"/>
    </location>
</feature>
<dbReference type="Gene3D" id="3.50.50.60">
    <property type="entry name" value="FAD/NAD(P)-binding domain"/>
    <property type="match status" value="1"/>
</dbReference>
<dbReference type="InterPro" id="IPR031656">
    <property type="entry name" value="DAO_C"/>
</dbReference>
<evidence type="ECO:0000313" key="10">
    <source>
        <dbReference type="Proteomes" id="UP000295606"/>
    </source>
</evidence>
<organism evidence="9 10">
    <name type="scientific">Paraburkholderia guartelaensis</name>
    <dbReference type="NCBI Taxonomy" id="2546446"/>
    <lineage>
        <taxon>Bacteria</taxon>
        <taxon>Pseudomonadati</taxon>
        <taxon>Pseudomonadota</taxon>
        <taxon>Betaproteobacteria</taxon>
        <taxon>Burkholderiales</taxon>
        <taxon>Burkholderiaceae</taxon>
        <taxon>Paraburkholderia</taxon>
    </lineage>
</organism>
<dbReference type="Gene3D" id="3.30.9.10">
    <property type="entry name" value="D-Amino Acid Oxidase, subunit A, domain 2"/>
    <property type="match status" value="1"/>
</dbReference>
<dbReference type="PRINTS" id="PR01001">
    <property type="entry name" value="FADG3PDH"/>
</dbReference>
<dbReference type="RefSeq" id="WP_133184916.1">
    <property type="nucleotide sequence ID" value="NZ_SMOD01000017.1"/>
</dbReference>
<dbReference type="InterPro" id="IPR038299">
    <property type="entry name" value="DAO_C_sf"/>
</dbReference>
<dbReference type="Pfam" id="PF16901">
    <property type="entry name" value="DAO_C"/>
    <property type="match status" value="1"/>
</dbReference>
<comment type="caution">
    <text evidence="9">The sequence shown here is derived from an EMBL/GenBank/DDBJ whole genome shotgun (WGS) entry which is preliminary data.</text>
</comment>
<evidence type="ECO:0000256" key="6">
    <source>
        <dbReference type="SAM" id="MobiDB-lite"/>
    </source>
</evidence>
<dbReference type="Proteomes" id="UP000295606">
    <property type="component" value="Unassembled WGS sequence"/>
</dbReference>
<dbReference type="GO" id="GO:0046168">
    <property type="term" value="P:glycerol-3-phosphate catabolic process"/>
    <property type="evidence" value="ECO:0007669"/>
    <property type="project" value="TreeGrafter"/>
</dbReference>
<accession>A0A4R5LA77</accession>
<feature type="domain" description="FAD dependent oxidoreductase" evidence="7">
    <location>
        <begin position="21"/>
        <end position="363"/>
    </location>
</feature>
<dbReference type="Pfam" id="PF01266">
    <property type="entry name" value="DAO"/>
    <property type="match status" value="1"/>
</dbReference>
<dbReference type="InterPro" id="IPR000447">
    <property type="entry name" value="G3P_DH_FAD-dep"/>
</dbReference>
<dbReference type="SUPFAM" id="SSF54373">
    <property type="entry name" value="FAD-linked reductases, C-terminal domain"/>
    <property type="match status" value="1"/>
</dbReference>
<comment type="cofactor">
    <cofactor evidence="1">
        <name>FAD</name>
        <dbReference type="ChEBI" id="CHEBI:57692"/>
    </cofactor>
</comment>
<evidence type="ECO:0000313" key="9">
    <source>
        <dbReference type="EMBL" id="TDG05990.1"/>
    </source>
</evidence>
<dbReference type="InterPro" id="IPR036188">
    <property type="entry name" value="FAD/NAD-bd_sf"/>
</dbReference>
<dbReference type="Gene3D" id="1.10.8.870">
    <property type="entry name" value="Alpha-glycerophosphate oxidase, cap domain"/>
    <property type="match status" value="1"/>
</dbReference>
<evidence type="ECO:0000256" key="4">
    <source>
        <dbReference type="ARBA" id="ARBA00022827"/>
    </source>
</evidence>
<dbReference type="AlphaFoldDB" id="A0A4R5LA77"/>
<dbReference type="GO" id="GO:0004368">
    <property type="term" value="F:glycerol-3-phosphate dehydrogenase (quinone) activity"/>
    <property type="evidence" value="ECO:0007669"/>
    <property type="project" value="InterPro"/>
</dbReference>
<dbReference type="PANTHER" id="PTHR11985">
    <property type="entry name" value="GLYCEROL-3-PHOSPHATE DEHYDROGENASE"/>
    <property type="match status" value="1"/>
</dbReference>
<dbReference type="EMBL" id="SMOD01000017">
    <property type="protein sequence ID" value="TDG05990.1"/>
    <property type="molecule type" value="Genomic_DNA"/>
</dbReference>
<evidence type="ECO:0000259" key="7">
    <source>
        <dbReference type="Pfam" id="PF01266"/>
    </source>
</evidence>
<proteinExistence type="inferred from homology"/>
<evidence type="ECO:0000256" key="1">
    <source>
        <dbReference type="ARBA" id="ARBA00001974"/>
    </source>
</evidence>
<protein>
    <submittedName>
        <fullName evidence="9">Glycerol-3-phosphate dehydrogenase/oxidase</fullName>
    </submittedName>
</protein>
<evidence type="ECO:0000256" key="3">
    <source>
        <dbReference type="ARBA" id="ARBA00022630"/>
    </source>
</evidence>
<comment type="similarity">
    <text evidence="2">Belongs to the FAD-dependent glycerol-3-phosphate dehydrogenase family.</text>
</comment>
<dbReference type="OrthoDB" id="9766796at2"/>
<dbReference type="PANTHER" id="PTHR11985:SF15">
    <property type="entry name" value="GLYCEROL-3-PHOSPHATE DEHYDROGENASE, MITOCHONDRIAL"/>
    <property type="match status" value="1"/>
</dbReference>
<keyword evidence="4" id="KW-0274">FAD</keyword>
<dbReference type="SUPFAM" id="SSF51905">
    <property type="entry name" value="FAD/NAD(P)-binding domain"/>
    <property type="match status" value="1"/>
</dbReference>